<gene>
    <name evidence="2" type="ORF">GCM10007301_08000</name>
</gene>
<keyword evidence="1" id="KW-0812">Transmembrane</keyword>
<evidence type="ECO:0000313" key="3">
    <source>
        <dbReference type="Proteomes" id="UP000606044"/>
    </source>
</evidence>
<dbReference type="AlphaFoldDB" id="A0A917BLP1"/>
<dbReference type="RefSeq" id="WP_188575600.1">
    <property type="nucleotide sequence ID" value="NZ_BMCT01000001.1"/>
</dbReference>
<keyword evidence="1" id="KW-1133">Transmembrane helix</keyword>
<proteinExistence type="predicted"/>
<feature type="transmembrane region" description="Helical" evidence="1">
    <location>
        <begin position="35"/>
        <end position="57"/>
    </location>
</feature>
<evidence type="ECO:0000313" key="2">
    <source>
        <dbReference type="EMBL" id="GGF50999.1"/>
    </source>
</evidence>
<dbReference type="Proteomes" id="UP000606044">
    <property type="component" value="Unassembled WGS sequence"/>
</dbReference>
<name>A0A917BLP1_9HYPH</name>
<keyword evidence="3" id="KW-1185">Reference proteome</keyword>
<dbReference type="EMBL" id="BMCT01000001">
    <property type="protein sequence ID" value="GGF50999.1"/>
    <property type="molecule type" value="Genomic_DNA"/>
</dbReference>
<reference evidence="2" key="1">
    <citation type="journal article" date="2014" name="Int. J. Syst. Evol. Microbiol.">
        <title>Complete genome sequence of Corynebacterium casei LMG S-19264T (=DSM 44701T), isolated from a smear-ripened cheese.</title>
        <authorList>
            <consortium name="US DOE Joint Genome Institute (JGI-PGF)"/>
            <person name="Walter F."/>
            <person name="Albersmeier A."/>
            <person name="Kalinowski J."/>
            <person name="Ruckert C."/>
        </authorList>
    </citation>
    <scope>NUCLEOTIDE SEQUENCE</scope>
    <source>
        <strain evidence="2">CCM 7897</strain>
    </source>
</reference>
<evidence type="ECO:0000256" key="1">
    <source>
        <dbReference type="SAM" id="Phobius"/>
    </source>
</evidence>
<organism evidence="2 3">
    <name type="scientific">Azorhizobium oxalatiphilum</name>
    <dbReference type="NCBI Taxonomy" id="980631"/>
    <lineage>
        <taxon>Bacteria</taxon>
        <taxon>Pseudomonadati</taxon>
        <taxon>Pseudomonadota</taxon>
        <taxon>Alphaproteobacteria</taxon>
        <taxon>Hyphomicrobiales</taxon>
        <taxon>Xanthobacteraceae</taxon>
        <taxon>Azorhizobium</taxon>
    </lineage>
</organism>
<accession>A0A917BLP1</accession>
<sequence>MPEVDLSRLPQPLRILSETSSPPQRPGFWARLRDLGLTSFIVGLISTVAAALTTVYFQYNRWDVDQRLARAKTDFEAADQTFRTISGDLARMQSLQEILFFLYKDATASPTPEKAGFLLARGRETFVLYEKGRVELRAKIDSYIFDVRRHLDWASTAGTPELILSNGIDLDPLSYGKIAQSAAAGEFDCAAEKSMPQSSDHQTFEPSRFKGWFDVDWRSSTHHLIIFNYCFRTLHNLIEPARIWAGSPSPANPPTANPTAPVAMTGPMAQVIGTQLNNQVQRLNGFSALGSTQVEQVRLNSRPISFLDFISFRRP</sequence>
<comment type="caution">
    <text evidence="2">The sequence shown here is derived from an EMBL/GenBank/DDBJ whole genome shotgun (WGS) entry which is preliminary data.</text>
</comment>
<protein>
    <submittedName>
        <fullName evidence="2">Uncharacterized protein</fullName>
    </submittedName>
</protein>
<reference evidence="2" key="2">
    <citation type="submission" date="2020-09" db="EMBL/GenBank/DDBJ databases">
        <authorList>
            <person name="Sun Q."/>
            <person name="Sedlacek I."/>
        </authorList>
    </citation>
    <scope>NUCLEOTIDE SEQUENCE</scope>
    <source>
        <strain evidence="2">CCM 7897</strain>
    </source>
</reference>
<keyword evidence="1" id="KW-0472">Membrane</keyword>